<keyword evidence="3 10" id="KW-0812">Transmembrane</keyword>
<evidence type="ECO:0000256" key="8">
    <source>
        <dbReference type="ARBA" id="ARBA00023224"/>
    </source>
</evidence>
<dbReference type="PANTHER" id="PTHR24249:SF372">
    <property type="entry name" value="G-PROTEIN COUPLED RECEPTORS FAMILY 1 PROFILE DOMAIN-CONTAINING PROTEIN"/>
    <property type="match status" value="1"/>
</dbReference>
<dbReference type="Proteomes" id="UP000271974">
    <property type="component" value="Unassembled WGS sequence"/>
</dbReference>
<evidence type="ECO:0000256" key="6">
    <source>
        <dbReference type="ARBA" id="ARBA00023136"/>
    </source>
</evidence>
<dbReference type="STRING" id="188477.A0A433SX78"/>
<dbReference type="OrthoDB" id="6162342at2759"/>
<keyword evidence="13" id="KW-1185">Reference proteome</keyword>
<keyword evidence="7" id="KW-0675">Receptor</keyword>
<proteinExistence type="predicted"/>
<feature type="region of interest" description="Disordered" evidence="9">
    <location>
        <begin position="768"/>
        <end position="812"/>
    </location>
</feature>
<evidence type="ECO:0000256" key="1">
    <source>
        <dbReference type="ARBA" id="ARBA00004651"/>
    </source>
</evidence>
<dbReference type="CDD" id="cd00637">
    <property type="entry name" value="7tm_classA_rhodopsin-like"/>
    <property type="match status" value="2"/>
</dbReference>
<organism evidence="12 13">
    <name type="scientific">Elysia chlorotica</name>
    <name type="common">Eastern emerald elysia</name>
    <name type="synonym">Sea slug</name>
    <dbReference type="NCBI Taxonomy" id="188477"/>
    <lineage>
        <taxon>Eukaryota</taxon>
        <taxon>Metazoa</taxon>
        <taxon>Spiralia</taxon>
        <taxon>Lophotrochozoa</taxon>
        <taxon>Mollusca</taxon>
        <taxon>Gastropoda</taxon>
        <taxon>Heterobranchia</taxon>
        <taxon>Euthyneura</taxon>
        <taxon>Panpulmonata</taxon>
        <taxon>Sacoglossa</taxon>
        <taxon>Placobranchoidea</taxon>
        <taxon>Plakobranchidae</taxon>
        <taxon>Elysia</taxon>
    </lineage>
</organism>
<dbReference type="InterPro" id="IPR017452">
    <property type="entry name" value="GPCR_Rhodpsn_7TM"/>
</dbReference>
<accession>A0A433SX78</accession>
<evidence type="ECO:0000256" key="5">
    <source>
        <dbReference type="ARBA" id="ARBA00023040"/>
    </source>
</evidence>
<feature type="transmembrane region" description="Helical" evidence="10">
    <location>
        <begin position="59"/>
        <end position="79"/>
    </location>
</feature>
<feature type="compositionally biased region" description="Polar residues" evidence="9">
    <location>
        <begin position="422"/>
        <end position="442"/>
    </location>
</feature>
<dbReference type="GO" id="GO:0005886">
    <property type="term" value="C:plasma membrane"/>
    <property type="evidence" value="ECO:0007669"/>
    <property type="project" value="UniProtKB-SubCell"/>
</dbReference>
<feature type="region of interest" description="Disordered" evidence="9">
    <location>
        <begin position="351"/>
        <end position="387"/>
    </location>
</feature>
<feature type="transmembrane region" description="Helical" evidence="10">
    <location>
        <begin position="167"/>
        <end position="191"/>
    </location>
</feature>
<evidence type="ECO:0000313" key="12">
    <source>
        <dbReference type="EMBL" id="RUS73781.1"/>
    </source>
</evidence>
<evidence type="ECO:0000259" key="11">
    <source>
        <dbReference type="PROSITE" id="PS50262"/>
    </source>
</evidence>
<dbReference type="PANTHER" id="PTHR24249">
    <property type="entry name" value="HISTAMINE RECEPTOR-RELATED G-PROTEIN COUPLED RECEPTOR"/>
    <property type="match status" value="1"/>
</dbReference>
<feature type="transmembrane region" description="Helical" evidence="10">
    <location>
        <begin position="29"/>
        <end position="47"/>
    </location>
</feature>
<dbReference type="AlphaFoldDB" id="A0A433SX78"/>
<evidence type="ECO:0000256" key="10">
    <source>
        <dbReference type="SAM" id="Phobius"/>
    </source>
</evidence>
<feature type="domain" description="G-protein coupled receptors family 1 profile" evidence="11">
    <location>
        <begin position="37"/>
        <end position="135"/>
    </location>
</feature>
<evidence type="ECO:0000256" key="2">
    <source>
        <dbReference type="ARBA" id="ARBA00022475"/>
    </source>
</evidence>
<feature type="compositionally biased region" description="Low complexity" evidence="9">
    <location>
        <begin position="457"/>
        <end position="471"/>
    </location>
</feature>
<feature type="transmembrane region" description="Helical" evidence="10">
    <location>
        <begin position="85"/>
        <end position="115"/>
    </location>
</feature>
<evidence type="ECO:0000256" key="7">
    <source>
        <dbReference type="ARBA" id="ARBA00023170"/>
    </source>
</evidence>
<feature type="transmembrane region" description="Helical" evidence="10">
    <location>
        <begin position="865"/>
        <end position="889"/>
    </location>
</feature>
<dbReference type="SUPFAM" id="SSF81321">
    <property type="entry name" value="Family A G protein-coupled receptor-like"/>
    <property type="match status" value="2"/>
</dbReference>
<dbReference type="Gene3D" id="1.20.1070.10">
    <property type="entry name" value="Rhodopsin 7-helix transmembrane proteins"/>
    <property type="match status" value="2"/>
</dbReference>
<dbReference type="Pfam" id="PF00001">
    <property type="entry name" value="7tm_1"/>
    <property type="match status" value="1"/>
</dbReference>
<comment type="caution">
    <text evidence="12">The sequence shown here is derived from an EMBL/GenBank/DDBJ whole genome shotgun (WGS) entry which is preliminary data.</text>
</comment>
<dbReference type="EMBL" id="RQTK01000901">
    <property type="protein sequence ID" value="RUS73781.1"/>
    <property type="molecule type" value="Genomic_DNA"/>
</dbReference>
<evidence type="ECO:0000256" key="9">
    <source>
        <dbReference type="SAM" id="MobiDB-lite"/>
    </source>
</evidence>
<feature type="transmembrane region" description="Helical" evidence="10">
    <location>
        <begin position="127"/>
        <end position="147"/>
    </location>
</feature>
<dbReference type="GO" id="GO:0004930">
    <property type="term" value="F:G protein-coupled receptor activity"/>
    <property type="evidence" value="ECO:0007669"/>
    <property type="project" value="UniProtKB-KW"/>
</dbReference>
<feature type="transmembrane region" description="Helical" evidence="10">
    <location>
        <begin position="829"/>
        <end position="853"/>
    </location>
</feature>
<keyword evidence="2" id="KW-1003">Cell membrane</keyword>
<gene>
    <name evidence="12" type="ORF">EGW08_018461</name>
</gene>
<keyword evidence="4 10" id="KW-1133">Transmembrane helix</keyword>
<reference evidence="12 13" key="1">
    <citation type="submission" date="2019-01" db="EMBL/GenBank/DDBJ databases">
        <title>A draft genome assembly of the solar-powered sea slug Elysia chlorotica.</title>
        <authorList>
            <person name="Cai H."/>
            <person name="Li Q."/>
            <person name="Fang X."/>
            <person name="Li J."/>
            <person name="Curtis N.E."/>
            <person name="Altenburger A."/>
            <person name="Shibata T."/>
            <person name="Feng M."/>
            <person name="Maeda T."/>
            <person name="Schwartz J.A."/>
            <person name="Shigenobu S."/>
            <person name="Lundholm N."/>
            <person name="Nishiyama T."/>
            <person name="Yang H."/>
            <person name="Hasebe M."/>
            <person name="Li S."/>
            <person name="Pierce S.K."/>
            <person name="Wang J."/>
        </authorList>
    </citation>
    <scope>NUCLEOTIDE SEQUENCE [LARGE SCALE GENOMIC DNA]</scope>
    <source>
        <strain evidence="12">EC2010</strain>
        <tissue evidence="12">Whole organism of an adult</tissue>
    </source>
</reference>
<evidence type="ECO:0000256" key="4">
    <source>
        <dbReference type="ARBA" id="ARBA00022989"/>
    </source>
</evidence>
<sequence>MNVSTASPSDVTISLTDVVQNGIGLRNTMMGMIGSASNLIAIIFLSLSKRVRPTLKITLLSMSFNDFVFMSSVIFWYFGFECWPILFIVAGSILVSYFITTSIALHNYVAVFYPLRCRHILSMKRSLILVVVCWVAGYGTGLAFLGVRLPADRPCLLLVMTARTSTVVYSFMCLFCCFLVTVSSVKIIACIRGRFRQNVMRPLRSTKEHGSSVDVSMKKNQSKTGRVNMWPFRACAVVAPLQKPISVFNRSSVRSKMTTFASSAFPRKPNRESASPALKVKQMSHVKRSNIEVDPALEHNQPTSQIIASSKCTKLIEVRPAWRHNSYGNKSTTTANSSWTTGSLQDGYRHWAAPDNVRPNIKPRAHDSDKTYLKVPPTPGLKPTNSMETYRAFNSTREHDHKGKSKQGRNDISQFSEKHRASYSTLSPGGSGLTLSDYSSSDGFMGSEEDHTSVNIEESSQPSKQSEKLQSQFLEHDNGNLSESINTLLAIPVHTGCRTENKSNIILKARTQNQNSFSQTISRVSPSSGVSCGTGIVELSVEGKSEARMADKLVNDDKHISETANNKGETKTYLSGDQQVLVNSGIINDDEELISTIELIDLSDEERKYRADGLNEVSSRASDTRHSTIRQPISTVQPLTLSQTNQVMIAPDFEEHLQFEHSKRLSSGLQYKNKALRKRSGDSSNNLYGSTDISNEIKPAIKTPAAKASVVDKSNGKNEVSNLFKTVLNSKPIQKEDPSSSRAISIISSKGITPVNVVPNPSNVERCSYKAHPSQSFQTDSSTLSYSGTSDQNLLNDPPAPTNRRTPTLTRHQRVKEGTRWNFRTQYTLLIICGWCCLLSLPYVVYATYVAIWVENRSKFQGSSVGMLCSSLVGLNSITNPLLYAWRFVEWRDIWRRIRRATSRR</sequence>
<evidence type="ECO:0000256" key="3">
    <source>
        <dbReference type="ARBA" id="ARBA00022692"/>
    </source>
</evidence>
<comment type="subcellular location">
    <subcellularLocation>
        <location evidence="1">Cell membrane</location>
        <topology evidence="1">Multi-pass membrane protein</topology>
    </subcellularLocation>
</comment>
<dbReference type="PROSITE" id="PS50262">
    <property type="entry name" value="G_PROTEIN_RECEP_F1_2"/>
    <property type="match status" value="1"/>
</dbReference>
<protein>
    <recommendedName>
        <fullName evidence="11">G-protein coupled receptors family 1 profile domain-containing protein</fullName>
    </recommendedName>
</protein>
<evidence type="ECO:0000313" key="13">
    <source>
        <dbReference type="Proteomes" id="UP000271974"/>
    </source>
</evidence>
<keyword evidence="8" id="KW-0807">Transducer</keyword>
<keyword evidence="5" id="KW-0297">G-protein coupled receptor</keyword>
<dbReference type="InterPro" id="IPR050569">
    <property type="entry name" value="TAAR"/>
</dbReference>
<feature type="compositionally biased region" description="Polar residues" evidence="9">
    <location>
        <begin position="773"/>
        <end position="795"/>
    </location>
</feature>
<feature type="region of interest" description="Disordered" evidence="9">
    <location>
        <begin position="264"/>
        <end position="285"/>
    </location>
</feature>
<dbReference type="InterPro" id="IPR000276">
    <property type="entry name" value="GPCR_Rhodpsn"/>
</dbReference>
<name>A0A433SX78_ELYCH</name>
<keyword evidence="6 10" id="KW-0472">Membrane</keyword>
<feature type="region of interest" description="Disordered" evidence="9">
    <location>
        <begin position="419"/>
        <end position="471"/>
    </location>
</feature>